<name>A0A2P8VGD0_9ENTR</name>
<dbReference type="Gene3D" id="3.40.930.10">
    <property type="entry name" value="Mannitol-specific EII, Chain A"/>
    <property type="match status" value="1"/>
</dbReference>
<dbReference type="PANTHER" id="PTHR47738:SF4">
    <property type="entry name" value="PTS SYSTEM GALACTITOL-SPECIFIC EIIA COMPONENT"/>
    <property type="match status" value="1"/>
</dbReference>
<dbReference type="NCBIfam" id="NF007236">
    <property type="entry name" value="PRK09665.1"/>
    <property type="match status" value="1"/>
</dbReference>
<dbReference type="InterPro" id="IPR051541">
    <property type="entry name" value="PTS_SugarTrans_NitroReg"/>
</dbReference>
<reference evidence="2 3" key="1">
    <citation type="submission" date="2018-03" db="EMBL/GenBank/DDBJ databases">
        <title>Draft genome sequence of the first documented clinical Siccibacter turicensis isolate in Austria.</title>
        <authorList>
            <person name="Lepuschitz S."/>
            <person name="Pekard-Amenitsch S."/>
            <person name="Haunold R."/>
            <person name="Schill S."/>
            <person name="Mach R."/>
            <person name="Allerberger F."/>
            <person name="Ruppitsch W."/>
            <person name="Forsythe S.J."/>
        </authorList>
    </citation>
    <scope>NUCLEOTIDE SEQUENCE [LARGE SCALE GENOMIC DNA]</scope>
    <source>
        <strain evidence="2 3">6100069499-17</strain>
    </source>
</reference>
<dbReference type="InterPro" id="IPR016152">
    <property type="entry name" value="PTrfase/Anion_transptr"/>
</dbReference>
<evidence type="ECO:0000259" key="1">
    <source>
        <dbReference type="PROSITE" id="PS51094"/>
    </source>
</evidence>
<dbReference type="Proteomes" id="UP000240212">
    <property type="component" value="Unassembled WGS sequence"/>
</dbReference>
<dbReference type="Pfam" id="PF00359">
    <property type="entry name" value="PTS_EIIA_2"/>
    <property type="match status" value="1"/>
</dbReference>
<dbReference type="RefSeq" id="WP_024548090.1">
    <property type="nucleotide sequence ID" value="NZ_CP188034.1"/>
</dbReference>
<dbReference type="SUPFAM" id="SSF55804">
    <property type="entry name" value="Phoshotransferase/anion transport protein"/>
    <property type="match status" value="1"/>
</dbReference>
<dbReference type="EMBL" id="PYEP01000007">
    <property type="protein sequence ID" value="PSN06596.1"/>
    <property type="molecule type" value="Genomic_DNA"/>
</dbReference>
<dbReference type="PROSITE" id="PS51094">
    <property type="entry name" value="PTS_EIIA_TYPE_2"/>
    <property type="match status" value="1"/>
</dbReference>
<evidence type="ECO:0000313" key="2">
    <source>
        <dbReference type="EMBL" id="PSN06596.1"/>
    </source>
</evidence>
<organism evidence="2 3">
    <name type="scientific">Siccibacter turicensis</name>
    <dbReference type="NCBI Taxonomy" id="357233"/>
    <lineage>
        <taxon>Bacteria</taxon>
        <taxon>Pseudomonadati</taxon>
        <taxon>Pseudomonadota</taxon>
        <taxon>Gammaproteobacteria</taxon>
        <taxon>Enterobacterales</taxon>
        <taxon>Enterobacteriaceae</taxon>
        <taxon>Siccibacter</taxon>
    </lineage>
</organism>
<dbReference type="AlphaFoldDB" id="A0A2P8VGD0"/>
<dbReference type="OrthoDB" id="3192919at2"/>
<sequence>MHSYRLLTASGLVFRDDREALAHIGDTLVKAGVCRESYPAALREREAAYPTGILLEDHCVAIPHCDASHAREPAIYLIRPRYPVPFRQADDDACVNAELIIALVVTQPQAQLSLLRTLFGQLQLPAFIDSLLTVPEQELAACFRRHILTPAA</sequence>
<comment type="caution">
    <text evidence="2">The sequence shown here is derived from an EMBL/GenBank/DDBJ whole genome shotgun (WGS) entry which is preliminary data.</text>
</comment>
<keyword evidence="3" id="KW-1185">Reference proteome</keyword>
<feature type="domain" description="PTS EIIA type-2" evidence="1">
    <location>
        <begin position="1"/>
        <end position="146"/>
    </location>
</feature>
<proteinExistence type="predicted"/>
<protein>
    <submittedName>
        <fullName evidence="2">PTS galactitol transporter subunit IIA</fullName>
    </submittedName>
</protein>
<dbReference type="CDD" id="cd00211">
    <property type="entry name" value="PTS_IIA_fru"/>
    <property type="match status" value="1"/>
</dbReference>
<accession>A0A2P8VGD0</accession>
<dbReference type="PANTHER" id="PTHR47738">
    <property type="entry name" value="PTS SYSTEM FRUCTOSE-LIKE EIIA COMPONENT-RELATED"/>
    <property type="match status" value="1"/>
</dbReference>
<evidence type="ECO:0000313" key="3">
    <source>
        <dbReference type="Proteomes" id="UP000240212"/>
    </source>
</evidence>
<dbReference type="STRING" id="1388748.GCA_000463155_00995"/>
<dbReference type="GO" id="GO:0030295">
    <property type="term" value="F:protein kinase activator activity"/>
    <property type="evidence" value="ECO:0007669"/>
    <property type="project" value="TreeGrafter"/>
</dbReference>
<gene>
    <name evidence="2" type="ORF">C7G83_16420</name>
</gene>
<dbReference type="InterPro" id="IPR002178">
    <property type="entry name" value="PTS_EIIA_type-2_dom"/>
</dbReference>